<evidence type="ECO:0000256" key="1">
    <source>
        <dbReference type="ARBA" id="ARBA00009437"/>
    </source>
</evidence>
<dbReference type="Pfam" id="PF03466">
    <property type="entry name" value="LysR_substrate"/>
    <property type="match status" value="1"/>
</dbReference>
<dbReference type="CDD" id="cd08414">
    <property type="entry name" value="PBP2_LTTR_aromatics_like"/>
    <property type="match status" value="1"/>
</dbReference>
<keyword evidence="7" id="KW-1185">Reference proteome</keyword>
<keyword evidence="3" id="KW-0238">DNA-binding</keyword>
<sequence>MEIRQLRCFVTVAEHLHFGRAAQSLGILPASLGREIRLLEEALGTRLMERTTRHVALTEEGTRLLADARRIVSLVDEVGQRFHGRRPAERREIRVGAIDSAAAGLIPRLLHDLKDQEPEISVRLLEDKGVRLLPKLLSGRLDLVFVRPPETLDRRIRLRRLFNETAVVAVAEGHPLAARQTIRIGELDGEPLIVPDRRFRPHSHDFTIKLFADAGLSVRIAQVADEKQTIVNLVAAGIGLAIVPLWTSRLAVSGVRYIPFEAASQALPAQLPLAAAWLRGVRDPRRDRLLAVLTRNLDDYARHA</sequence>
<dbReference type="Pfam" id="PF00126">
    <property type="entry name" value="HTH_1"/>
    <property type="match status" value="1"/>
</dbReference>
<dbReference type="RefSeq" id="WP_257316573.1">
    <property type="nucleotide sequence ID" value="NZ_JANFDG010000020.1"/>
</dbReference>
<dbReference type="InterPro" id="IPR000847">
    <property type="entry name" value="LysR_HTH_N"/>
</dbReference>
<dbReference type="SUPFAM" id="SSF53850">
    <property type="entry name" value="Periplasmic binding protein-like II"/>
    <property type="match status" value="1"/>
</dbReference>
<feature type="domain" description="HTH lysR-type" evidence="5">
    <location>
        <begin position="1"/>
        <end position="58"/>
    </location>
</feature>
<dbReference type="PANTHER" id="PTHR30346">
    <property type="entry name" value="TRANSCRIPTIONAL DUAL REGULATOR HCAR-RELATED"/>
    <property type="match status" value="1"/>
</dbReference>
<dbReference type="Proteomes" id="UP001595377">
    <property type="component" value="Unassembled WGS sequence"/>
</dbReference>
<dbReference type="Gene3D" id="1.10.10.10">
    <property type="entry name" value="Winged helix-like DNA-binding domain superfamily/Winged helix DNA-binding domain"/>
    <property type="match status" value="1"/>
</dbReference>
<reference evidence="7" key="1">
    <citation type="journal article" date="2019" name="Int. J. Syst. Evol. Microbiol.">
        <title>The Global Catalogue of Microorganisms (GCM) 10K type strain sequencing project: providing services to taxonomists for standard genome sequencing and annotation.</title>
        <authorList>
            <consortium name="The Broad Institute Genomics Platform"/>
            <consortium name="The Broad Institute Genome Sequencing Center for Infectious Disease"/>
            <person name="Wu L."/>
            <person name="Ma J."/>
        </authorList>
    </citation>
    <scope>NUCLEOTIDE SEQUENCE [LARGE SCALE GENOMIC DNA]</scope>
    <source>
        <strain evidence="7">KCTC 52677</strain>
    </source>
</reference>
<evidence type="ECO:0000256" key="2">
    <source>
        <dbReference type="ARBA" id="ARBA00023015"/>
    </source>
</evidence>
<dbReference type="InterPro" id="IPR036388">
    <property type="entry name" value="WH-like_DNA-bd_sf"/>
</dbReference>
<dbReference type="PROSITE" id="PS50931">
    <property type="entry name" value="HTH_LYSR"/>
    <property type="match status" value="1"/>
</dbReference>
<dbReference type="InterPro" id="IPR005119">
    <property type="entry name" value="LysR_subst-bd"/>
</dbReference>
<evidence type="ECO:0000256" key="3">
    <source>
        <dbReference type="ARBA" id="ARBA00023125"/>
    </source>
</evidence>
<comment type="similarity">
    <text evidence="1">Belongs to the LysR transcriptional regulatory family.</text>
</comment>
<name>A0ABV7DLY1_9HYPH</name>
<evidence type="ECO:0000256" key="4">
    <source>
        <dbReference type="ARBA" id="ARBA00023163"/>
    </source>
</evidence>
<accession>A0ABV7DLY1</accession>
<dbReference type="SUPFAM" id="SSF46785">
    <property type="entry name" value="Winged helix' DNA-binding domain"/>
    <property type="match status" value="1"/>
</dbReference>
<organism evidence="6 7">
    <name type="scientific">Shinella pollutisoli</name>
    <dbReference type="NCBI Taxonomy" id="2250594"/>
    <lineage>
        <taxon>Bacteria</taxon>
        <taxon>Pseudomonadati</taxon>
        <taxon>Pseudomonadota</taxon>
        <taxon>Alphaproteobacteria</taxon>
        <taxon>Hyphomicrobiales</taxon>
        <taxon>Rhizobiaceae</taxon>
        <taxon>Shinella</taxon>
    </lineage>
</organism>
<dbReference type="Gene3D" id="3.40.190.10">
    <property type="entry name" value="Periplasmic binding protein-like II"/>
    <property type="match status" value="2"/>
</dbReference>
<keyword evidence="4" id="KW-0804">Transcription</keyword>
<keyword evidence="2" id="KW-0805">Transcription regulation</keyword>
<gene>
    <name evidence="6" type="ORF">ACFOHH_23015</name>
</gene>
<dbReference type="InterPro" id="IPR036390">
    <property type="entry name" value="WH_DNA-bd_sf"/>
</dbReference>
<dbReference type="PANTHER" id="PTHR30346:SF0">
    <property type="entry name" value="HCA OPERON TRANSCRIPTIONAL ACTIVATOR HCAR"/>
    <property type="match status" value="1"/>
</dbReference>
<evidence type="ECO:0000313" key="6">
    <source>
        <dbReference type="EMBL" id="MFC3076002.1"/>
    </source>
</evidence>
<protein>
    <submittedName>
        <fullName evidence="6">LysR family transcriptional regulator</fullName>
    </submittedName>
</protein>
<proteinExistence type="inferred from homology"/>
<evidence type="ECO:0000313" key="7">
    <source>
        <dbReference type="Proteomes" id="UP001595377"/>
    </source>
</evidence>
<evidence type="ECO:0000259" key="5">
    <source>
        <dbReference type="PROSITE" id="PS50931"/>
    </source>
</evidence>
<comment type="caution">
    <text evidence="6">The sequence shown here is derived from an EMBL/GenBank/DDBJ whole genome shotgun (WGS) entry which is preliminary data.</text>
</comment>
<dbReference type="EMBL" id="JBHRSP010000043">
    <property type="protein sequence ID" value="MFC3076002.1"/>
    <property type="molecule type" value="Genomic_DNA"/>
</dbReference>